<dbReference type="EMBL" id="QRHE01000006">
    <property type="protein sequence ID" value="RHF51452.1"/>
    <property type="molecule type" value="Genomic_DNA"/>
</dbReference>
<gene>
    <name evidence="2" type="ORF">DW674_06710</name>
</gene>
<dbReference type="Proteomes" id="UP000283442">
    <property type="component" value="Unassembled WGS sequence"/>
</dbReference>
<name>A0A414NWE3_9FIRM</name>
<dbReference type="AlphaFoldDB" id="A0A414NWE3"/>
<reference evidence="2 3" key="1">
    <citation type="submission" date="2018-08" db="EMBL/GenBank/DDBJ databases">
        <title>A genome reference for cultivated species of the human gut microbiota.</title>
        <authorList>
            <person name="Zou Y."/>
            <person name="Xue W."/>
            <person name="Luo G."/>
        </authorList>
    </citation>
    <scope>NUCLEOTIDE SEQUENCE [LARGE SCALE GENOMIC DNA]</scope>
    <source>
        <strain evidence="2 3">AM25-21AC</strain>
    </source>
</reference>
<accession>A0A414NWE3</accession>
<organism evidence="2 3">
    <name type="scientific">Mitsuokella multacida</name>
    <dbReference type="NCBI Taxonomy" id="52226"/>
    <lineage>
        <taxon>Bacteria</taxon>
        <taxon>Bacillati</taxon>
        <taxon>Bacillota</taxon>
        <taxon>Negativicutes</taxon>
        <taxon>Selenomonadales</taxon>
        <taxon>Selenomonadaceae</taxon>
        <taxon>Mitsuokella</taxon>
    </lineage>
</organism>
<evidence type="ECO:0000256" key="1">
    <source>
        <dbReference type="SAM" id="MobiDB-lite"/>
    </source>
</evidence>
<feature type="compositionally biased region" description="Basic and acidic residues" evidence="1">
    <location>
        <begin position="44"/>
        <end position="62"/>
    </location>
</feature>
<proteinExistence type="predicted"/>
<protein>
    <submittedName>
        <fullName evidence="2">Uncharacterized protein</fullName>
    </submittedName>
</protein>
<evidence type="ECO:0000313" key="2">
    <source>
        <dbReference type="EMBL" id="RHF51452.1"/>
    </source>
</evidence>
<comment type="caution">
    <text evidence="2">The sequence shown here is derived from an EMBL/GenBank/DDBJ whole genome shotgun (WGS) entry which is preliminary data.</text>
</comment>
<evidence type="ECO:0000313" key="3">
    <source>
        <dbReference type="Proteomes" id="UP000283442"/>
    </source>
</evidence>
<sequence>MARHGELRHGRHGEARLVQAGPGVDWRVMARFGRQGGVRRGKARHGEAGHGRHGGAEHGRAWRGGDWHGMAGVGNAERRKTKMVYQYKVPYAKVSAQTAGEELARIEKENGSLTPELVVDESREENAPLHPVFEWDDKKAAERYRVMQAGSLIRNVTVKIEEAPRMEPTRAFVNVAPVGQRKGIFVSIKNAMGDEETRETVVARALAELEKVKEKYKDLHELSGIFSEIDRLAMERGA</sequence>
<feature type="region of interest" description="Disordered" evidence="1">
    <location>
        <begin position="37"/>
        <end position="62"/>
    </location>
</feature>